<feature type="non-terminal residue" evidence="1">
    <location>
        <position position="1"/>
    </location>
</feature>
<dbReference type="Proteomes" id="UP000030012">
    <property type="component" value="Unassembled WGS sequence"/>
</dbReference>
<comment type="caution">
    <text evidence="1">The sequence shown here is derived from an EMBL/GenBank/DDBJ whole genome shotgun (WGS) entry which is preliminary data.</text>
</comment>
<dbReference type="SUPFAM" id="SSF48452">
    <property type="entry name" value="TPR-like"/>
    <property type="match status" value="1"/>
</dbReference>
<name>A0A0A0I304_CLONO</name>
<dbReference type="Pfam" id="PF13174">
    <property type="entry name" value="TPR_6"/>
    <property type="match status" value="1"/>
</dbReference>
<sequence length="191" mass="22514">VSTILLITSSVLYYKNYKGYIDIKDSLAEYQHKYKINNTELQLIRGKYNKLNNSIKMEKHQLENKFQGKNDIDIFNEGISSYKEKNYKKAIENFSYLVDRGIDSSIVSESTFFSAVTYEKLNNIEKSEQFYYKYIDKYKGKNYYDDSLYNCGIMLYKNGNKEEAKNVLTILQKEVPDSMFVNTTVRMILNN</sequence>
<dbReference type="Gene3D" id="1.25.40.10">
    <property type="entry name" value="Tetratricopeptide repeat domain"/>
    <property type="match status" value="1"/>
</dbReference>
<gene>
    <name evidence="1" type="ORF">Z968_11270</name>
</gene>
<evidence type="ECO:0000313" key="1">
    <source>
        <dbReference type="EMBL" id="KGM94686.1"/>
    </source>
</evidence>
<proteinExistence type="predicted"/>
<dbReference type="InterPro" id="IPR019734">
    <property type="entry name" value="TPR_rpt"/>
</dbReference>
<protein>
    <recommendedName>
        <fullName evidence="3">Tetratricopeptide repeat protein</fullName>
    </recommendedName>
</protein>
<evidence type="ECO:0000313" key="2">
    <source>
        <dbReference type="Proteomes" id="UP000030012"/>
    </source>
</evidence>
<accession>A0A0A0I304</accession>
<evidence type="ECO:0008006" key="3">
    <source>
        <dbReference type="Google" id="ProtNLM"/>
    </source>
</evidence>
<dbReference type="AlphaFoldDB" id="A0A0A0I304"/>
<dbReference type="RefSeq" id="WP_039256100.1">
    <property type="nucleotide sequence ID" value="NZ_JENJ01000064.1"/>
</dbReference>
<reference evidence="1 2" key="1">
    <citation type="submission" date="2014-01" db="EMBL/GenBank/DDBJ databases">
        <title>Plasmidome dynamics in the species complex Clostridium novyi sensu lato converts strains of independent lineages into distinctly different pathogens.</title>
        <authorList>
            <person name="Skarin H."/>
            <person name="Segerman B."/>
        </authorList>
    </citation>
    <scope>NUCLEOTIDE SEQUENCE [LARGE SCALE GENOMIC DNA]</scope>
    <source>
        <strain evidence="1 2">4552</strain>
    </source>
</reference>
<organism evidence="1 2">
    <name type="scientific">Clostridium novyi A str. 4552</name>
    <dbReference type="NCBI Taxonomy" id="1444289"/>
    <lineage>
        <taxon>Bacteria</taxon>
        <taxon>Bacillati</taxon>
        <taxon>Bacillota</taxon>
        <taxon>Clostridia</taxon>
        <taxon>Eubacteriales</taxon>
        <taxon>Clostridiaceae</taxon>
        <taxon>Clostridium</taxon>
    </lineage>
</organism>
<dbReference type="InterPro" id="IPR011990">
    <property type="entry name" value="TPR-like_helical_dom_sf"/>
</dbReference>
<dbReference type="EMBL" id="JENJ01000064">
    <property type="protein sequence ID" value="KGM94686.1"/>
    <property type="molecule type" value="Genomic_DNA"/>
</dbReference>